<dbReference type="RefSeq" id="WP_381738544.1">
    <property type="nucleotide sequence ID" value="NZ_JBHSDP010000011.1"/>
</dbReference>
<dbReference type="EMBL" id="JBHSDP010000011">
    <property type="protein sequence ID" value="MFC4328353.1"/>
    <property type="molecule type" value="Genomic_DNA"/>
</dbReference>
<comment type="caution">
    <text evidence="1">The sequence shown here is derived from an EMBL/GenBank/DDBJ whole genome shotgun (WGS) entry which is preliminary data.</text>
</comment>
<sequence>MTTPVLTPQDADPVLGPRLQSFLACVCAELAAAGRPVCNCCLVWGSTKPPADFCDCECEGGASGQAWVRLVRLDPQNTQNRTQMMKCQPVRVRAWVEAGVYRCVPVGDDQGNPPTCEERTASALGFIADARALRQAVACCQALRRDRVEFISQDPADVSGGCSGVSVQFTLDL</sequence>
<accession>A0ABV8TCU4</accession>
<protein>
    <submittedName>
        <fullName evidence="1">Uncharacterized protein</fullName>
    </submittedName>
</protein>
<keyword evidence="2" id="KW-1185">Reference proteome</keyword>
<reference evidence="2" key="1">
    <citation type="journal article" date="2019" name="Int. J. Syst. Evol. Microbiol.">
        <title>The Global Catalogue of Microorganisms (GCM) 10K type strain sequencing project: providing services to taxonomists for standard genome sequencing and annotation.</title>
        <authorList>
            <consortium name="The Broad Institute Genomics Platform"/>
            <consortium name="The Broad Institute Genome Sequencing Center for Infectious Disease"/>
            <person name="Wu L."/>
            <person name="Ma J."/>
        </authorList>
    </citation>
    <scope>NUCLEOTIDE SEQUENCE [LARGE SCALE GENOMIC DNA]</scope>
    <source>
        <strain evidence="2">PCU 347</strain>
    </source>
</reference>
<evidence type="ECO:0000313" key="1">
    <source>
        <dbReference type="EMBL" id="MFC4328353.1"/>
    </source>
</evidence>
<name>A0ABV8TCU4_9ACTN</name>
<proteinExistence type="predicted"/>
<organism evidence="1 2">
    <name type="scientific">Streptomyces andamanensis</name>
    <dbReference type="NCBI Taxonomy" id="1565035"/>
    <lineage>
        <taxon>Bacteria</taxon>
        <taxon>Bacillati</taxon>
        <taxon>Actinomycetota</taxon>
        <taxon>Actinomycetes</taxon>
        <taxon>Kitasatosporales</taxon>
        <taxon>Streptomycetaceae</taxon>
        <taxon>Streptomyces</taxon>
    </lineage>
</organism>
<evidence type="ECO:0000313" key="2">
    <source>
        <dbReference type="Proteomes" id="UP001595824"/>
    </source>
</evidence>
<dbReference type="Proteomes" id="UP001595824">
    <property type="component" value="Unassembled WGS sequence"/>
</dbReference>
<gene>
    <name evidence="1" type="ORF">ACFPC0_10995</name>
</gene>